<sequence length="39" mass="4295">MVSPLAVFVKKRQLHGDPYYCGITAEILAVLSEFARIGT</sequence>
<evidence type="ECO:0000313" key="1">
    <source>
        <dbReference type="EMBL" id="MBP1893512.1"/>
    </source>
</evidence>
<protein>
    <submittedName>
        <fullName evidence="1">Uncharacterized protein</fullName>
    </submittedName>
</protein>
<reference evidence="1 2" key="1">
    <citation type="submission" date="2021-03" db="EMBL/GenBank/DDBJ databases">
        <title>Genomic Encyclopedia of Type Strains, Phase IV (KMG-IV): sequencing the most valuable type-strain genomes for metagenomic binning, comparative biology and taxonomic classification.</title>
        <authorList>
            <person name="Goeker M."/>
        </authorList>
    </citation>
    <scope>NUCLEOTIDE SEQUENCE [LARGE SCALE GENOMIC DNA]</scope>
    <source>
        <strain evidence="1 2">DSM 15596</strain>
    </source>
</reference>
<name>A0ABS4FB92_9BACL</name>
<accession>A0ABS4FB92</accession>
<dbReference type="Proteomes" id="UP000706926">
    <property type="component" value="Unassembled WGS sequence"/>
</dbReference>
<gene>
    <name evidence="1" type="ORF">J2Z18_002614</name>
</gene>
<dbReference type="EMBL" id="JAGGKI010000005">
    <property type="protein sequence ID" value="MBP1893512.1"/>
    <property type="molecule type" value="Genomic_DNA"/>
</dbReference>
<proteinExistence type="predicted"/>
<keyword evidence="2" id="KW-1185">Reference proteome</keyword>
<organism evidence="1 2">
    <name type="scientific">Paenibacillus lactis</name>
    <dbReference type="NCBI Taxonomy" id="228574"/>
    <lineage>
        <taxon>Bacteria</taxon>
        <taxon>Bacillati</taxon>
        <taxon>Bacillota</taxon>
        <taxon>Bacilli</taxon>
        <taxon>Bacillales</taxon>
        <taxon>Paenibacillaceae</taxon>
        <taxon>Paenibacillus</taxon>
    </lineage>
</organism>
<evidence type="ECO:0000313" key="2">
    <source>
        <dbReference type="Proteomes" id="UP000706926"/>
    </source>
</evidence>
<comment type="caution">
    <text evidence="1">The sequence shown here is derived from an EMBL/GenBank/DDBJ whole genome shotgun (WGS) entry which is preliminary data.</text>
</comment>